<reference evidence="11 12" key="1">
    <citation type="journal article" date="2014" name="Genome Announc.">
        <title>Draft genome sequences of eight enterohepatic helicobacter species isolated from both laboratory and wild rodents.</title>
        <authorList>
            <person name="Sheh A."/>
            <person name="Shen Z."/>
            <person name="Fox J.G."/>
        </authorList>
    </citation>
    <scope>NUCLEOTIDE SEQUENCE [LARGE SCALE GENOMIC DNA]</scope>
    <source>
        <strain evidence="11 12">MIT 98-6810</strain>
    </source>
</reference>
<evidence type="ECO:0000256" key="4">
    <source>
        <dbReference type="PIRSR" id="PIRSR000102-1"/>
    </source>
</evidence>
<dbReference type="Gene3D" id="3.90.110.10">
    <property type="entry name" value="Lactate dehydrogenase/glycoside hydrolase, family 4, C-terminal"/>
    <property type="match status" value="1"/>
</dbReference>
<dbReference type="InterPro" id="IPR001557">
    <property type="entry name" value="L-lactate/malate_DH"/>
</dbReference>
<dbReference type="Gene3D" id="3.40.50.720">
    <property type="entry name" value="NAD(P)-binding Rossmann-like Domain"/>
    <property type="match status" value="1"/>
</dbReference>
<dbReference type="InterPro" id="IPR015955">
    <property type="entry name" value="Lactate_DH/Glyco_Ohase_4_C"/>
</dbReference>
<dbReference type="InterPro" id="IPR022383">
    <property type="entry name" value="Lactate/malate_DH_C"/>
</dbReference>
<evidence type="ECO:0000313" key="10">
    <source>
        <dbReference type="EMBL" id="CUU39375.1"/>
    </source>
</evidence>
<dbReference type="PIRSF" id="PIRSF000102">
    <property type="entry name" value="Lac_mal_DH"/>
    <property type="match status" value="1"/>
</dbReference>
<dbReference type="InterPro" id="IPR036291">
    <property type="entry name" value="NAD(P)-bd_dom_sf"/>
</dbReference>
<dbReference type="Pfam" id="PF00056">
    <property type="entry name" value="Ldh_1_N"/>
    <property type="match status" value="1"/>
</dbReference>
<dbReference type="SUPFAM" id="SSF51735">
    <property type="entry name" value="NAD(P)-binding Rossmann-fold domains"/>
    <property type="match status" value="1"/>
</dbReference>
<dbReference type="Proteomes" id="UP000029925">
    <property type="component" value="Unassembled WGS sequence"/>
</dbReference>
<protein>
    <submittedName>
        <fullName evidence="10">Malate dehydrogenase</fullName>
        <ecNumber evidence="10">1.1.1.37</ecNumber>
    </submittedName>
</protein>
<keyword evidence="3 6" id="KW-0520">NAD</keyword>
<feature type="binding site" evidence="5">
    <location>
        <position position="90"/>
    </location>
    <ligand>
        <name>substrate</name>
    </ligand>
</feature>
<feature type="binding site" evidence="5">
    <location>
        <position position="153"/>
    </location>
    <ligand>
        <name>substrate</name>
    </ligand>
</feature>
<reference evidence="13" key="2">
    <citation type="submission" date="2015-11" db="EMBL/GenBank/DDBJ databases">
        <authorList>
            <person name="Anvar S.Y."/>
        </authorList>
    </citation>
    <scope>NUCLEOTIDE SEQUENCE [LARGE SCALE GENOMIC DNA]</scope>
</reference>
<evidence type="ECO:0000313" key="12">
    <source>
        <dbReference type="Proteomes" id="UP000029925"/>
    </source>
</evidence>
<feature type="domain" description="Lactate/malate dehydrogenase N-terminal" evidence="8">
    <location>
        <begin position="4"/>
        <end position="144"/>
    </location>
</feature>
<comment type="similarity">
    <text evidence="7">Belongs to the LDH/MDH superfamily.</text>
</comment>
<keyword evidence="2 7" id="KW-0560">Oxidoreductase</keyword>
<dbReference type="NCBIfam" id="NF004863">
    <property type="entry name" value="PRK06223.1"/>
    <property type="match status" value="1"/>
</dbReference>
<dbReference type="PATRIC" id="fig|76936.10.peg.477"/>
<feature type="binding site" evidence="6">
    <location>
        <begin position="9"/>
        <end position="15"/>
    </location>
    <ligand>
        <name>NAD(+)</name>
        <dbReference type="ChEBI" id="CHEBI:57540"/>
    </ligand>
</feature>
<dbReference type="InterPro" id="IPR011275">
    <property type="entry name" value="Malate_DH_type3"/>
</dbReference>
<sequence>MFNKIAIIGGSGNVGSHIAFLGAMRGLAKEFLLFSIDLPRCKGVGLDISQAAAIFNIPVCVKGCESYEDLRESEVVVITAGFPRTPQMTRDDLLLKNAEIVQEIAQNVARVAPNAILIIVSNPLDSMCLVAKQWSGFEKHRVIGMAGILDGARLAYESKVVLNDFTKHIESCVIGAHSDDMLPLLRHCVCNDKTLADVLDSQMQKEVIAQTKGGGAKIVGYYKQGSAYFAPASAVVRMLELIDSPSDDVLVCSVYTEGEYDMESIYLGLPIKLGKKGVKHIVELKLNDQEREMLKISAQGIKKQVEILKNNKLLG</sequence>
<dbReference type="GO" id="GO:0006089">
    <property type="term" value="P:lactate metabolic process"/>
    <property type="evidence" value="ECO:0007669"/>
    <property type="project" value="TreeGrafter"/>
</dbReference>
<evidence type="ECO:0000256" key="5">
    <source>
        <dbReference type="PIRSR" id="PIRSR000102-2"/>
    </source>
</evidence>
<feature type="binding site" evidence="5">
    <location>
        <position position="122"/>
    </location>
    <ligand>
        <name>substrate</name>
    </ligand>
</feature>
<dbReference type="STRING" id="76936.BN2458_PEG0489"/>
<evidence type="ECO:0000256" key="7">
    <source>
        <dbReference type="RuleBase" id="RU003369"/>
    </source>
</evidence>
<feature type="active site" description="Proton acceptor" evidence="4">
    <location>
        <position position="177"/>
    </location>
</feature>
<reference evidence="10" key="3">
    <citation type="submission" date="2015-11" db="EMBL/GenBank/DDBJ databases">
        <authorList>
            <person name="Zhang Y."/>
            <person name="Guo Z."/>
        </authorList>
    </citation>
    <scope>NUCLEOTIDE SEQUENCE</scope>
    <source>
        <strain evidence="10">1</strain>
    </source>
</reference>
<feature type="binding site" evidence="5">
    <location>
        <position position="84"/>
    </location>
    <ligand>
        <name>substrate</name>
    </ligand>
</feature>
<accession>A0A099UGM1</accession>
<dbReference type="Pfam" id="PF02866">
    <property type="entry name" value="Ldh_1_C"/>
    <property type="match status" value="1"/>
</dbReference>
<organism evidence="10 13">
    <name type="scientific">Helicobacter typhlonius</name>
    <dbReference type="NCBI Taxonomy" id="76936"/>
    <lineage>
        <taxon>Bacteria</taxon>
        <taxon>Pseudomonadati</taxon>
        <taxon>Campylobacterota</taxon>
        <taxon>Epsilonproteobacteria</taxon>
        <taxon>Campylobacterales</taxon>
        <taxon>Helicobacteraceae</taxon>
        <taxon>Helicobacter</taxon>
    </lineage>
</organism>
<dbReference type="PANTHER" id="PTHR43128:SF16">
    <property type="entry name" value="L-LACTATE DEHYDROGENASE"/>
    <property type="match status" value="1"/>
</dbReference>
<dbReference type="RefSeq" id="WP_034325548.1">
    <property type="nucleotide sequence ID" value="NZ_CAJTQN010000006.1"/>
</dbReference>
<dbReference type="CDD" id="cd01339">
    <property type="entry name" value="LDH-like_MDH"/>
    <property type="match status" value="1"/>
</dbReference>
<dbReference type="EMBL" id="LN907858">
    <property type="protein sequence ID" value="CUU39375.1"/>
    <property type="molecule type" value="Genomic_DNA"/>
</dbReference>
<dbReference type="GO" id="GO:0030060">
    <property type="term" value="F:L-malate dehydrogenase (NAD+) activity"/>
    <property type="evidence" value="ECO:0007669"/>
    <property type="project" value="UniProtKB-EC"/>
</dbReference>
<feature type="binding site" evidence="6">
    <location>
        <position position="97"/>
    </location>
    <ligand>
        <name>NAD(+)</name>
        <dbReference type="ChEBI" id="CHEBI:57540"/>
    </ligand>
</feature>
<dbReference type="SUPFAM" id="SSF56327">
    <property type="entry name" value="LDH C-terminal domain-like"/>
    <property type="match status" value="1"/>
</dbReference>
<dbReference type="EC" id="1.1.1.37" evidence="10"/>
<dbReference type="InterPro" id="IPR001236">
    <property type="entry name" value="Lactate/malate_DH_N"/>
</dbReference>
<dbReference type="GeneID" id="78150794"/>
<feature type="domain" description="Lactate/malate dehydrogenase C-terminal" evidence="9">
    <location>
        <begin position="149"/>
        <end position="307"/>
    </location>
</feature>
<dbReference type="AlphaFoldDB" id="A0A099UGM1"/>
<dbReference type="PRINTS" id="PR00086">
    <property type="entry name" value="LLDHDRGNASE"/>
</dbReference>
<keyword evidence="1" id="KW-0816">Tricarboxylic acid cycle</keyword>
<dbReference type="OrthoDB" id="9802969at2"/>
<evidence type="ECO:0000313" key="13">
    <source>
        <dbReference type="Proteomes" id="UP000064525"/>
    </source>
</evidence>
<dbReference type="KEGG" id="hty:BN2458_PEG0489"/>
<dbReference type="EMBL" id="JRPF02000001">
    <property type="protein sequence ID" value="TLD79509.1"/>
    <property type="molecule type" value="Genomic_DNA"/>
</dbReference>
<dbReference type="GO" id="GO:0006099">
    <property type="term" value="P:tricarboxylic acid cycle"/>
    <property type="evidence" value="ECO:0007669"/>
    <property type="project" value="UniProtKB-KW"/>
</dbReference>
<evidence type="ECO:0000313" key="11">
    <source>
        <dbReference type="EMBL" id="TLD79509.1"/>
    </source>
</evidence>
<dbReference type="Proteomes" id="UP000064525">
    <property type="component" value="Chromosome I"/>
</dbReference>
<evidence type="ECO:0000256" key="6">
    <source>
        <dbReference type="PIRSR" id="PIRSR000102-3"/>
    </source>
</evidence>
<evidence type="ECO:0000256" key="2">
    <source>
        <dbReference type="ARBA" id="ARBA00023002"/>
    </source>
</evidence>
<dbReference type="PANTHER" id="PTHR43128">
    <property type="entry name" value="L-2-HYDROXYCARBOXYLATE DEHYDROGENASE (NAD(P)(+))"/>
    <property type="match status" value="1"/>
</dbReference>
<evidence type="ECO:0000259" key="8">
    <source>
        <dbReference type="Pfam" id="PF00056"/>
    </source>
</evidence>
<keyword evidence="12" id="KW-1185">Reference proteome</keyword>
<evidence type="ECO:0000256" key="1">
    <source>
        <dbReference type="ARBA" id="ARBA00022532"/>
    </source>
</evidence>
<evidence type="ECO:0000259" key="9">
    <source>
        <dbReference type="Pfam" id="PF02866"/>
    </source>
</evidence>
<name>A0A099UGM1_9HELI</name>
<proteinExistence type="inferred from homology"/>
<gene>
    <name evidence="10" type="ORF">BN2458_PEG0489</name>
    <name evidence="11" type="ORF">LS75_000785</name>
</gene>
<dbReference type="GO" id="GO:0004459">
    <property type="term" value="F:L-lactate dehydrogenase (NAD+) activity"/>
    <property type="evidence" value="ECO:0007669"/>
    <property type="project" value="TreeGrafter"/>
</dbReference>
<evidence type="ECO:0000256" key="3">
    <source>
        <dbReference type="ARBA" id="ARBA00023027"/>
    </source>
</evidence>
<feature type="binding site" evidence="6">
    <location>
        <begin position="120"/>
        <end position="122"/>
    </location>
    <ligand>
        <name>NAD(+)</name>
        <dbReference type="ChEBI" id="CHEBI:57540"/>
    </ligand>
</feature>